<name>A0A502FLQ1_9GAMM</name>
<feature type="transmembrane region" description="Helical" evidence="1">
    <location>
        <begin position="37"/>
        <end position="59"/>
    </location>
</feature>
<protein>
    <recommendedName>
        <fullName evidence="4">DUF2269 family protein</fullName>
    </recommendedName>
</protein>
<dbReference type="AlphaFoldDB" id="A0A502FLQ1"/>
<sequence>MQNLLVLLIVLHVLSGVFWAGSTFVLARTAGANVERLAFPQFGAAVATIIMGASVWGLALRNVPPMPALHVLGAGAMCALLAAIVQGLALPVVRRLKDSSADPTATRRRITIHQRIASMLLAAAIVCMALWGKI</sequence>
<reference evidence="2 3" key="1">
    <citation type="journal article" date="2019" name="Environ. Microbiol.">
        <title>Species interactions and distinct microbial communities in high Arctic permafrost affected cryosols are associated with the CH4 and CO2 gas fluxes.</title>
        <authorList>
            <person name="Altshuler I."/>
            <person name="Hamel J."/>
            <person name="Turney S."/>
            <person name="Magnuson E."/>
            <person name="Levesque R."/>
            <person name="Greer C."/>
            <person name="Whyte L.G."/>
        </authorList>
    </citation>
    <scope>NUCLEOTIDE SEQUENCE [LARGE SCALE GENOMIC DNA]</scope>
    <source>
        <strain evidence="2 3">S13Y</strain>
    </source>
</reference>
<organism evidence="2 3">
    <name type="scientific">Rhodanobacter glycinis</name>
    <dbReference type="NCBI Taxonomy" id="582702"/>
    <lineage>
        <taxon>Bacteria</taxon>
        <taxon>Pseudomonadati</taxon>
        <taxon>Pseudomonadota</taxon>
        <taxon>Gammaproteobacteria</taxon>
        <taxon>Lysobacterales</taxon>
        <taxon>Rhodanobacteraceae</taxon>
        <taxon>Rhodanobacter</taxon>
    </lineage>
</organism>
<dbReference type="RefSeq" id="WP_140654943.1">
    <property type="nucleotide sequence ID" value="NZ_RCZB01000001.1"/>
</dbReference>
<feature type="transmembrane region" description="Helical" evidence="1">
    <location>
        <begin position="112"/>
        <end position="131"/>
    </location>
</feature>
<keyword evidence="1" id="KW-1133">Transmembrane helix</keyword>
<comment type="caution">
    <text evidence="2">The sequence shown here is derived from an EMBL/GenBank/DDBJ whole genome shotgun (WGS) entry which is preliminary data.</text>
</comment>
<accession>A0A502FLQ1</accession>
<proteinExistence type="predicted"/>
<keyword evidence="3" id="KW-1185">Reference proteome</keyword>
<keyword evidence="1" id="KW-0472">Membrane</keyword>
<dbReference type="Proteomes" id="UP000319486">
    <property type="component" value="Unassembled WGS sequence"/>
</dbReference>
<gene>
    <name evidence="2" type="ORF">EAH88_16610</name>
</gene>
<evidence type="ECO:0000313" key="3">
    <source>
        <dbReference type="Proteomes" id="UP000319486"/>
    </source>
</evidence>
<dbReference type="OrthoDB" id="9812418at2"/>
<evidence type="ECO:0000256" key="1">
    <source>
        <dbReference type="SAM" id="Phobius"/>
    </source>
</evidence>
<evidence type="ECO:0000313" key="2">
    <source>
        <dbReference type="EMBL" id="TPG04988.1"/>
    </source>
</evidence>
<feature type="transmembrane region" description="Helical" evidence="1">
    <location>
        <begin position="71"/>
        <end position="92"/>
    </location>
</feature>
<evidence type="ECO:0008006" key="4">
    <source>
        <dbReference type="Google" id="ProtNLM"/>
    </source>
</evidence>
<keyword evidence="1" id="KW-0812">Transmembrane</keyword>
<dbReference type="EMBL" id="RCZO01000011">
    <property type="protein sequence ID" value="TPG04988.1"/>
    <property type="molecule type" value="Genomic_DNA"/>
</dbReference>